<proteinExistence type="predicted"/>
<keyword evidence="8" id="KW-0479">Metal-binding</keyword>
<dbReference type="OrthoDB" id="413953at2759"/>
<sequence>MTVKIETKQQAEDFLAQYDYFLFDCDGVLWLGDHLLPKVTETLNFLKASGKKLIFVTNNSTKSREAYLKKFAKFGLTNVSKNEIFGSAYASAIYIKKILKLSTNKKIFVVGEHGIEQELHELGYSTIGGTDPELTNMPADFNALEAPFIKNVDPAVSLVLAGLDTRINYYKLAAALQYLHDPAVTFLATNIDSTFPNKGKVLPGAGSIIQSIAYASGRTPRSCGKPNQEMMEAIKAEHGFDPARAVMVGDRLNTDMKFGRDGGLGTLLVLTGIEPEARVVDLQGTEEEVKYYASKLGDLYELVVENRE</sequence>
<evidence type="ECO:0000256" key="4">
    <source>
        <dbReference type="ARBA" id="ARBA00069197"/>
    </source>
</evidence>
<dbReference type="Gene3D" id="3.40.50.1000">
    <property type="entry name" value="HAD superfamily/HAD-like"/>
    <property type="match status" value="2"/>
</dbReference>
<gene>
    <name evidence="9" type="ORF">BABINDRAFT_38433</name>
</gene>
<feature type="binding site" evidence="8">
    <location>
        <position position="250"/>
    </location>
    <ligand>
        <name>Mg(2+)</name>
        <dbReference type="ChEBI" id="CHEBI:18420"/>
    </ligand>
</feature>
<keyword evidence="10" id="KW-1185">Reference proteome</keyword>
<evidence type="ECO:0000313" key="9">
    <source>
        <dbReference type="EMBL" id="ODQ79136.1"/>
    </source>
</evidence>
<dbReference type="GeneID" id="30149728"/>
<dbReference type="GO" id="GO:0046872">
    <property type="term" value="F:metal ion binding"/>
    <property type="evidence" value="ECO:0007669"/>
    <property type="project" value="UniProtKB-KW"/>
</dbReference>
<dbReference type="GO" id="GO:0008967">
    <property type="term" value="F:phosphoglycolate phosphatase activity"/>
    <property type="evidence" value="ECO:0007669"/>
    <property type="project" value="TreeGrafter"/>
</dbReference>
<accession>A0A1E3QN51</accession>
<evidence type="ECO:0000256" key="2">
    <source>
        <dbReference type="ARBA" id="ARBA00050247"/>
    </source>
</evidence>
<feature type="binding site" evidence="8">
    <location>
        <position position="26"/>
    </location>
    <ligand>
        <name>Mg(2+)</name>
        <dbReference type="ChEBI" id="CHEBI:18420"/>
    </ligand>
</feature>
<name>A0A1E3QN51_9ASCO</name>
<evidence type="ECO:0000256" key="7">
    <source>
        <dbReference type="PIRSR" id="PIRSR000915-2"/>
    </source>
</evidence>
<reference evidence="10" key="1">
    <citation type="submission" date="2016-05" db="EMBL/GenBank/DDBJ databases">
        <title>Comparative genomics of biotechnologically important yeasts.</title>
        <authorList>
            <consortium name="DOE Joint Genome Institute"/>
            <person name="Riley R."/>
            <person name="Haridas S."/>
            <person name="Wolfe K.H."/>
            <person name="Lopes M.R."/>
            <person name="Hittinger C.T."/>
            <person name="Goker M."/>
            <person name="Salamov A."/>
            <person name="Wisecaver J."/>
            <person name="Long T.M."/>
            <person name="Aerts A.L."/>
            <person name="Barry K."/>
            <person name="Choi C."/>
            <person name="Clum A."/>
            <person name="Coughlan A.Y."/>
            <person name="Deshpande S."/>
            <person name="Douglass A.P."/>
            <person name="Hanson S.J."/>
            <person name="Klenk H.-P."/>
            <person name="Labutti K."/>
            <person name="Lapidus A."/>
            <person name="Lindquist E."/>
            <person name="Lipzen A."/>
            <person name="Meier-Kolthoff J.P."/>
            <person name="Ohm R.A."/>
            <person name="Otillar R.P."/>
            <person name="Pangilinan J."/>
            <person name="Peng Y."/>
            <person name="Rokas A."/>
            <person name="Rosa C.A."/>
            <person name="Scheuner C."/>
            <person name="Sibirny A.A."/>
            <person name="Slot J.C."/>
            <person name="Stielow J.B."/>
            <person name="Sun H."/>
            <person name="Kurtzman C.P."/>
            <person name="Blackwell M."/>
            <person name="Grigoriev I.V."/>
            <person name="Jeffries T.W."/>
        </authorList>
    </citation>
    <scope>NUCLEOTIDE SEQUENCE [LARGE SCALE GENOMIC DNA]</scope>
    <source>
        <strain evidence="10">NRRL Y-12698</strain>
    </source>
</reference>
<dbReference type="InterPro" id="IPR006357">
    <property type="entry name" value="HAD-SF_hydro_IIA"/>
</dbReference>
<organism evidence="9 10">
    <name type="scientific">Babjeviella inositovora NRRL Y-12698</name>
    <dbReference type="NCBI Taxonomy" id="984486"/>
    <lineage>
        <taxon>Eukaryota</taxon>
        <taxon>Fungi</taxon>
        <taxon>Dikarya</taxon>
        <taxon>Ascomycota</taxon>
        <taxon>Saccharomycotina</taxon>
        <taxon>Pichiomycetes</taxon>
        <taxon>Serinales incertae sedis</taxon>
        <taxon>Babjeviella</taxon>
    </lineage>
</organism>
<feature type="binding site" evidence="7">
    <location>
        <position position="225"/>
    </location>
    <ligand>
        <name>substrate</name>
    </ligand>
</feature>
<dbReference type="EC" id="3.1.3.41" evidence="3 5"/>
<dbReference type="InterPro" id="IPR036412">
    <property type="entry name" value="HAD-like_sf"/>
</dbReference>
<dbReference type="PANTHER" id="PTHR19288:SF46">
    <property type="entry name" value="HALOACID DEHALOGENASE-LIKE HYDROLASE DOMAIN-CONTAINING PROTEIN 2"/>
    <property type="match status" value="1"/>
</dbReference>
<evidence type="ECO:0000256" key="6">
    <source>
        <dbReference type="PIRSR" id="PIRSR000915-1"/>
    </source>
</evidence>
<feature type="binding site" evidence="8">
    <location>
        <position position="24"/>
    </location>
    <ligand>
        <name>Mg(2+)</name>
        <dbReference type="ChEBI" id="CHEBI:18420"/>
    </ligand>
</feature>
<evidence type="ECO:0000313" key="10">
    <source>
        <dbReference type="Proteomes" id="UP000094336"/>
    </source>
</evidence>
<keyword evidence="8" id="KW-0460">Magnesium</keyword>
<dbReference type="InterPro" id="IPR006349">
    <property type="entry name" value="PGP_euk"/>
</dbReference>
<keyword evidence="1 5" id="KW-0378">Hydrolase</keyword>
<dbReference type="EMBL" id="KV454433">
    <property type="protein sequence ID" value="ODQ79136.1"/>
    <property type="molecule type" value="Genomic_DNA"/>
</dbReference>
<comment type="cofactor">
    <cofactor evidence="8">
        <name>Mg(2+)</name>
        <dbReference type="ChEBI" id="CHEBI:18420"/>
    </cofactor>
    <text evidence="8">Divalent metal ions. Mg(2+) is the most effective.</text>
</comment>
<dbReference type="STRING" id="984486.A0A1E3QN51"/>
<dbReference type="NCBIfam" id="TIGR01452">
    <property type="entry name" value="PGP_euk"/>
    <property type="match status" value="1"/>
</dbReference>
<protein>
    <recommendedName>
        <fullName evidence="4 5">4-nitrophenylphosphatase</fullName>
        <shortName evidence="5">PNPPase</shortName>
        <ecNumber evidence="3 5">3.1.3.41</ecNumber>
    </recommendedName>
</protein>
<dbReference type="RefSeq" id="XP_018984464.1">
    <property type="nucleotide sequence ID" value="XM_019131875.1"/>
</dbReference>
<dbReference type="SUPFAM" id="SSF56784">
    <property type="entry name" value="HAD-like"/>
    <property type="match status" value="1"/>
</dbReference>
<dbReference type="FunFam" id="3.40.50.1000:FF:000039">
    <property type="entry name" value="Phosphoglycolate phosphatase"/>
    <property type="match status" value="1"/>
</dbReference>
<dbReference type="NCBIfam" id="TIGR01460">
    <property type="entry name" value="HAD-SF-IIA"/>
    <property type="match status" value="1"/>
</dbReference>
<dbReference type="PANTHER" id="PTHR19288">
    <property type="entry name" value="4-NITROPHENYLPHOSPHATASE-RELATED"/>
    <property type="match status" value="1"/>
</dbReference>
<dbReference type="Proteomes" id="UP000094336">
    <property type="component" value="Unassembled WGS sequence"/>
</dbReference>
<dbReference type="GO" id="GO:0004035">
    <property type="term" value="F:alkaline phosphatase activity"/>
    <property type="evidence" value="ECO:0007669"/>
    <property type="project" value="EnsemblFungi"/>
</dbReference>
<dbReference type="AlphaFoldDB" id="A0A1E3QN51"/>
<evidence type="ECO:0000256" key="5">
    <source>
        <dbReference type="PIRNR" id="PIRNR000915"/>
    </source>
</evidence>
<feature type="active site" description="Proton donor" evidence="6">
    <location>
        <position position="26"/>
    </location>
</feature>
<dbReference type="Pfam" id="PF13344">
    <property type="entry name" value="Hydrolase_6"/>
    <property type="match status" value="1"/>
</dbReference>
<feature type="active site" description="Nucleophile" evidence="6">
    <location>
        <position position="24"/>
    </location>
</feature>
<dbReference type="Pfam" id="PF13242">
    <property type="entry name" value="Hydrolase_like"/>
    <property type="match status" value="1"/>
</dbReference>
<comment type="catalytic activity">
    <reaction evidence="2 5">
        <text>4-nitrophenyl phosphate + H2O = 4-nitrophenol + phosphate + H(+)</text>
        <dbReference type="Rhea" id="RHEA:21664"/>
        <dbReference type="ChEBI" id="CHEBI:15377"/>
        <dbReference type="ChEBI" id="CHEBI:15378"/>
        <dbReference type="ChEBI" id="CHEBI:43474"/>
        <dbReference type="ChEBI" id="CHEBI:57917"/>
        <dbReference type="ChEBI" id="CHEBI:61146"/>
        <dbReference type="EC" id="3.1.3.41"/>
    </reaction>
</comment>
<dbReference type="InterPro" id="IPR023214">
    <property type="entry name" value="HAD_sf"/>
</dbReference>
<dbReference type="PIRSF" id="PIRSF000915">
    <property type="entry name" value="PGP-type_phosphatase"/>
    <property type="match status" value="1"/>
</dbReference>
<evidence type="ECO:0000256" key="3">
    <source>
        <dbReference type="ARBA" id="ARBA00066659"/>
    </source>
</evidence>
<evidence type="ECO:0000256" key="1">
    <source>
        <dbReference type="ARBA" id="ARBA00022801"/>
    </source>
</evidence>
<dbReference type="GO" id="GO:0005737">
    <property type="term" value="C:cytoplasm"/>
    <property type="evidence" value="ECO:0007669"/>
    <property type="project" value="TreeGrafter"/>
</dbReference>
<evidence type="ECO:0000256" key="8">
    <source>
        <dbReference type="PIRSR" id="PIRSR000915-3"/>
    </source>
</evidence>